<dbReference type="STRING" id="504805.SAMN05421505_10348"/>
<keyword evidence="7 8" id="KW-0472">Membrane</keyword>
<dbReference type="GO" id="GO:0022857">
    <property type="term" value="F:transmembrane transporter activity"/>
    <property type="evidence" value="ECO:0007669"/>
    <property type="project" value="InterPro"/>
</dbReference>
<organism evidence="9 10">
    <name type="scientific">Sinosporangium album</name>
    <dbReference type="NCBI Taxonomy" id="504805"/>
    <lineage>
        <taxon>Bacteria</taxon>
        <taxon>Bacillati</taxon>
        <taxon>Actinomycetota</taxon>
        <taxon>Actinomycetes</taxon>
        <taxon>Streptosporangiales</taxon>
        <taxon>Streptosporangiaceae</taxon>
        <taxon>Sinosporangium</taxon>
    </lineage>
</organism>
<evidence type="ECO:0000256" key="5">
    <source>
        <dbReference type="ARBA" id="ARBA00022692"/>
    </source>
</evidence>
<evidence type="ECO:0000256" key="8">
    <source>
        <dbReference type="SAM" id="Phobius"/>
    </source>
</evidence>
<feature type="transmembrane region" description="Helical" evidence="8">
    <location>
        <begin position="253"/>
        <end position="275"/>
    </location>
</feature>
<dbReference type="InterPro" id="IPR000522">
    <property type="entry name" value="ABC_transptr_permease_BtuC"/>
</dbReference>
<gene>
    <name evidence="9" type="ORF">SAMN05421505_10348</name>
</gene>
<dbReference type="EMBL" id="FNCN01000003">
    <property type="protein sequence ID" value="SDG28774.1"/>
    <property type="molecule type" value="Genomic_DNA"/>
</dbReference>
<dbReference type="PANTHER" id="PTHR30472:SF24">
    <property type="entry name" value="FERRIC ENTEROBACTIN TRANSPORT SYSTEM PERMEASE PROTEIN FEPG"/>
    <property type="match status" value="1"/>
</dbReference>
<dbReference type="Pfam" id="PF01032">
    <property type="entry name" value="FecCD"/>
    <property type="match status" value="1"/>
</dbReference>
<protein>
    <submittedName>
        <fullName evidence="9">Iron complex transport system permease protein</fullName>
    </submittedName>
</protein>
<evidence type="ECO:0000256" key="3">
    <source>
        <dbReference type="ARBA" id="ARBA00022448"/>
    </source>
</evidence>
<evidence type="ECO:0000256" key="1">
    <source>
        <dbReference type="ARBA" id="ARBA00004651"/>
    </source>
</evidence>
<feature type="transmembrane region" description="Helical" evidence="8">
    <location>
        <begin position="134"/>
        <end position="152"/>
    </location>
</feature>
<evidence type="ECO:0000256" key="4">
    <source>
        <dbReference type="ARBA" id="ARBA00022475"/>
    </source>
</evidence>
<dbReference type="InterPro" id="IPR037294">
    <property type="entry name" value="ABC_BtuC-like"/>
</dbReference>
<keyword evidence="10" id="KW-1185">Reference proteome</keyword>
<evidence type="ECO:0000256" key="2">
    <source>
        <dbReference type="ARBA" id="ARBA00007935"/>
    </source>
</evidence>
<feature type="transmembrane region" description="Helical" evidence="8">
    <location>
        <begin position="80"/>
        <end position="98"/>
    </location>
</feature>
<keyword evidence="6 8" id="KW-1133">Transmembrane helix</keyword>
<evidence type="ECO:0000256" key="7">
    <source>
        <dbReference type="ARBA" id="ARBA00023136"/>
    </source>
</evidence>
<feature type="transmembrane region" description="Helical" evidence="8">
    <location>
        <begin position="110"/>
        <end position="128"/>
    </location>
</feature>
<proteinExistence type="inferred from homology"/>
<sequence>MNIAHAKASHVQALRAQRRRAVRRASAVSAGCAVLLAGLAALGLTLGKASVTLPEVIDVVLGRADTFAQFVVIELRLPRILTAVLAGACLGLAGAVFQSTMRNPLASPDIIGITHSASAAGVLALMVFGLSGLALTGLALAGGLAGAALIYVIAWRGRGSRQRLVLVGIGVAAISAGISSYLLTTTDVLEATQLLVWLNGSLARADWATLIPLAVCTALLLPPALALARRMSVLELGDEPATGLGVAVERSRLWLLAAAVGLASAAVAVVGPVPFVALVSAPIARRLAGPGSLTLVPSALIGAVLLLGADFAAQFAWPGVLLPAGVVTGVVGGPYLLWLLLRLNRGG</sequence>
<keyword evidence="5 8" id="KW-0812">Transmembrane</keyword>
<comment type="similarity">
    <text evidence="2">Belongs to the binding-protein-dependent transport system permease family. FecCD subfamily.</text>
</comment>
<evidence type="ECO:0000256" key="6">
    <source>
        <dbReference type="ARBA" id="ARBA00022989"/>
    </source>
</evidence>
<keyword evidence="4" id="KW-1003">Cell membrane</keyword>
<feature type="transmembrane region" description="Helical" evidence="8">
    <location>
        <begin position="25"/>
        <end position="46"/>
    </location>
</feature>
<dbReference type="SUPFAM" id="SSF81345">
    <property type="entry name" value="ABC transporter involved in vitamin B12 uptake, BtuC"/>
    <property type="match status" value="1"/>
</dbReference>
<keyword evidence="3" id="KW-0813">Transport</keyword>
<comment type="subcellular location">
    <subcellularLocation>
        <location evidence="1">Cell membrane</location>
        <topology evidence="1">Multi-pass membrane protein</topology>
    </subcellularLocation>
</comment>
<dbReference type="PANTHER" id="PTHR30472">
    <property type="entry name" value="FERRIC ENTEROBACTIN TRANSPORT SYSTEM PERMEASE PROTEIN"/>
    <property type="match status" value="1"/>
</dbReference>
<evidence type="ECO:0000313" key="10">
    <source>
        <dbReference type="Proteomes" id="UP000198923"/>
    </source>
</evidence>
<dbReference type="CDD" id="cd06550">
    <property type="entry name" value="TM_ABC_iron-siderophores_like"/>
    <property type="match status" value="1"/>
</dbReference>
<feature type="transmembrane region" description="Helical" evidence="8">
    <location>
        <begin position="207"/>
        <end position="228"/>
    </location>
</feature>
<dbReference type="GO" id="GO:0005886">
    <property type="term" value="C:plasma membrane"/>
    <property type="evidence" value="ECO:0007669"/>
    <property type="project" value="UniProtKB-SubCell"/>
</dbReference>
<name>A0A1G7T181_9ACTN</name>
<dbReference type="Proteomes" id="UP000198923">
    <property type="component" value="Unassembled WGS sequence"/>
</dbReference>
<dbReference type="RefSeq" id="WP_218125605.1">
    <property type="nucleotide sequence ID" value="NZ_FNCN01000003.1"/>
</dbReference>
<accession>A0A1G7T181</accession>
<feature type="transmembrane region" description="Helical" evidence="8">
    <location>
        <begin position="164"/>
        <end position="183"/>
    </location>
</feature>
<feature type="transmembrane region" description="Helical" evidence="8">
    <location>
        <begin position="320"/>
        <end position="341"/>
    </location>
</feature>
<dbReference type="AlphaFoldDB" id="A0A1G7T181"/>
<evidence type="ECO:0000313" key="9">
    <source>
        <dbReference type="EMBL" id="SDG28774.1"/>
    </source>
</evidence>
<feature type="transmembrane region" description="Helical" evidence="8">
    <location>
        <begin position="295"/>
        <end position="313"/>
    </location>
</feature>
<reference evidence="9 10" key="1">
    <citation type="submission" date="2016-10" db="EMBL/GenBank/DDBJ databases">
        <authorList>
            <person name="de Groot N.N."/>
        </authorList>
    </citation>
    <scope>NUCLEOTIDE SEQUENCE [LARGE SCALE GENOMIC DNA]</scope>
    <source>
        <strain evidence="9 10">CPCC 201354</strain>
    </source>
</reference>
<dbReference type="GO" id="GO:0033214">
    <property type="term" value="P:siderophore-iron import into cell"/>
    <property type="evidence" value="ECO:0007669"/>
    <property type="project" value="TreeGrafter"/>
</dbReference>
<dbReference type="Gene3D" id="1.10.3470.10">
    <property type="entry name" value="ABC transporter involved in vitamin B12 uptake, BtuC"/>
    <property type="match status" value="1"/>
</dbReference>